<dbReference type="PANTHER" id="PTHR36153">
    <property type="entry name" value="INNER MEMBRANE PROTEIN-RELATED"/>
    <property type="match status" value="1"/>
</dbReference>
<protein>
    <submittedName>
        <fullName evidence="5">Type VI secretion protein, TssM family</fullName>
    </submittedName>
</protein>
<dbReference type="InterPro" id="IPR053156">
    <property type="entry name" value="T6SS_TssM-like"/>
</dbReference>
<evidence type="ECO:0000313" key="5">
    <source>
        <dbReference type="EMBL" id="EIM18869.1"/>
    </source>
</evidence>
<evidence type="ECO:0000259" key="3">
    <source>
        <dbReference type="Pfam" id="PF06761"/>
    </source>
</evidence>
<accession>A0AB33X0F1</accession>
<dbReference type="Pfam" id="PF06744">
    <property type="entry name" value="IcmF_C"/>
    <property type="match status" value="1"/>
</dbReference>
<feature type="transmembrane region" description="Helical" evidence="1">
    <location>
        <begin position="29"/>
        <end position="56"/>
    </location>
</feature>
<evidence type="ECO:0000259" key="4">
    <source>
        <dbReference type="Pfam" id="PF14331"/>
    </source>
</evidence>
<dbReference type="PANTHER" id="PTHR36153:SF1">
    <property type="entry name" value="TYPE VI SECRETION SYSTEM COMPONENT TSSM1"/>
    <property type="match status" value="1"/>
</dbReference>
<keyword evidence="1" id="KW-1133">Transmembrane helix</keyword>
<evidence type="ECO:0000259" key="2">
    <source>
        <dbReference type="Pfam" id="PF06744"/>
    </source>
</evidence>
<dbReference type="EMBL" id="AHOT01000001">
    <property type="protein sequence ID" value="EIM18869.1"/>
    <property type="molecule type" value="Genomic_DNA"/>
</dbReference>
<dbReference type="InterPro" id="IPR025743">
    <property type="entry name" value="TssM1_N"/>
</dbReference>
<dbReference type="InterPro" id="IPR027417">
    <property type="entry name" value="P-loop_NTPase"/>
</dbReference>
<keyword evidence="1" id="KW-0812">Transmembrane</keyword>
<reference evidence="5 6" key="1">
    <citation type="journal article" date="2012" name="PLoS Genet.">
        <title>Comparative Genomics of Plant-Associated Pseudomonas spp.: Insights into Diversity and Inheritance of Traits Involved in Multitrophic Interactions.</title>
        <authorList>
            <person name="Loper J.E."/>
            <person name="Hassan K.A."/>
            <person name="Mavrodi D.V."/>
            <person name="Davis E.W.II."/>
            <person name="Lim C.K."/>
            <person name="Shaffer B.T."/>
            <person name="Elbourne L.D."/>
            <person name="Stockwell V.O."/>
            <person name="Hartney S.L."/>
            <person name="Breakwell K."/>
            <person name="Henkels M.D."/>
            <person name="Tetu S.G."/>
            <person name="Rangel L.I."/>
            <person name="Kidarsa T.A."/>
            <person name="Wilson N.L."/>
            <person name="van de Mortel J.E."/>
            <person name="Song C."/>
            <person name="Blumhagen R."/>
            <person name="Radune D."/>
            <person name="Hostetler J.B."/>
            <person name="Brinkac L.M."/>
            <person name="Durkin A.S."/>
            <person name="Kluepfel D.A."/>
            <person name="Wechter W.P."/>
            <person name="Anderson A.J."/>
            <person name="Kim Y.C."/>
            <person name="Pierson L.S.III."/>
            <person name="Pierson E.A."/>
            <person name="Lindow S.E."/>
            <person name="Kobayashi D.Y."/>
            <person name="Raaijmakers J.M."/>
            <person name="Weller D.M."/>
            <person name="Thomashow L.S."/>
            <person name="Allen A.E."/>
            <person name="Paulsen I.T."/>
        </authorList>
    </citation>
    <scope>NUCLEOTIDE SEQUENCE [LARGE SCALE GENOMIC DNA]</scope>
    <source>
        <strain evidence="5 6">O6</strain>
    </source>
</reference>
<dbReference type="Pfam" id="PF14331">
    <property type="entry name" value="IcmF-related_N"/>
    <property type="match status" value="1"/>
</dbReference>
<feature type="domain" description="IcmF-related" evidence="3">
    <location>
        <begin position="507"/>
        <end position="785"/>
    </location>
</feature>
<dbReference type="Pfam" id="PF06761">
    <property type="entry name" value="IcmF-related"/>
    <property type="match status" value="1"/>
</dbReference>
<evidence type="ECO:0000256" key="1">
    <source>
        <dbReference type="SAM" id="Phobius"/>
    </source>
</evidence>
<sequence length="1148" mass="128557">MVLALLLCAVVWWIGPLIAIGTYRPLIATWVRVIIVILLLCWALWPFVASFLAWLFRQARAPRAPARKSAQRDRVTARFYDALRTLQHVGLAKQRNVWHQLVYRLGRGHIDEKPWFLVVGPQGSGKTTLIGESGESFLLAEHYGVQQTVEVGPTQDCNWWLAQSAVYIDTSGEWLQLNGVGDEPARARDTLLRLIKRHRRAPGIDGIILCLDARWLSASTTQRKSVADALRARLLETAATFRCDLAVYFCISHLDQVAGGETFLAMLSDSLLQKGLGFSFNQAGIDETLSARCEGLYREMLARVSHHVLELLHDVPDAESRQQLLLFTESLGALGISLYSLLEQVFPQAPVGYRCHLQQIWLGSAVALAAPGGLYSNQIAAGHEARSSGPLYQPGLTCAWQERGVLLHTSRGWLGGNKLALCGRYALVIAALAVVLNLLGMRYLWESDYIAYIAARFDETKRIVREIPVTNRSSDEVISAYEQMGYMNTQLAGEVSPFPNPYIEHRLINNAAEKAYQRHLLQIFWPAVENYLAGELQNDVAAPNQDGYSTLKVYVMLGKPRHRSAEALINWFMARWDHLVPQGYTDMNKEVFAYHLREMFSLADAPVMKMNDDLLRQARVKAMNIPMQVRVVRRLEEKPLPTSIWDISLADAAGPNVSLMLRRKSQATVTDATQPGFYTRAAYRDVFLPHLDDAAREMIEEESWVLRDSEEGDGKLNSLASAQKLVDEAKMLYLIEYADQWDRFVRDVRVRPVNGLEEAAILARQLSDPSSPLANLVRFVARETSITGTNQGDVSSWLDSQRNNIEKQRRDILGEISGERSRFRLTPERTVEDRFELLRRLGYQLLQNSNDPLSRSFEELYNQLITLSISLRSGQVVPANGALKRLQLDAARQPEPVRSVMMDLLQVGNTQTVKQSRQNLGKGASSLASGLCNGSIGGRYPFVRNARAEVGIDDFSRMFGRGGAMQQFFDENLAAYVDVNAQRWNVKPGAEGMISKGTLGAFENAALIRDTFFTSGEKLSFSMFLRPLSLTPTISEAMLDIDGQVIKYSHGFSPPTRIEWPGPKGGSYVRLTFKTGTGQIQVANFDGPWALFRMYDASNPVSIDSNRRELTASMSSVVGVLKLELRSTMKDFPLWSRGLKGFVCPKAM</sequence>
<proteinExistence type="predicted"/>
<comment type="caution">
    <text evidence="5">The sequence shown here is derived from an EMBL/GenBank/DDBJ whole genome shotgun (WGS) entry which is preliminary data.</text>
</comment>
<keyword evidence="1" id="KW-0472">Membrane</keyword>
<dbReference type="NCBIfam" id="TIGR03348">
    <property type="entry name" value="VI_IcmF"/>
    <property type="match status" value="1"/>
</dbReference>
<evidence type="ECO:0000313" key="6">
    <source>
        <dbReference type="Proteomes" id="UP000003790"/>
    </source>
</evidence>
<dbReference type="InterPro" id="IPR009612">
    <property type="entry name" value="IcmF-rel"/>
</dbReference>
<dbReference type="InterPro" id="IPR017731">
    <property type="entry name" value="TssM1-like"/>
</dbReference>
<name>A0AB33X0F1_9PSED</name>
<dbReference type="CDD" id="cd00882">
    <property type="entry name" value="Ras_like_GTPase"/>
    <property type="match status" value="1"/>
</dbReference>
<dbReference type="AlphaFoldDB" id="A0AB33X0F1"/>
<dbReference type="SUPFAM" id="SSF52540">
    <property type="entry name" value="P-loop containing nucleoside triphosphate hydrolases"/>
    <property type="match status" value="1"/>
</dbReference>
<dbReference type="Proteomes" id="UP000003790">
    <property type="component" value="Chromosome"/>
</dbReference>
<organism evidence="5 6">
    <name type="scientific">Pseudomonas chlororaphis O6</name>
    <dbReference type="NCBI Taxonomy" id="1037915"/>
    <lineage>
        <taxon>Bacteria</taxon>
        <taxon>Pseudomonadati</taxon>
        <taxon>Pseudomonadota</taxon>
        <taxon>Gammaproteobacteria</taxon>
        <taxon>Pseudomonadales</taxon>
        <taxon>Pseudomonadaceae</taxon>
        <taxon>Pseudomonas</taxon>
    </lineage>
</organism>
<feature type="domain" description="Type VI secretion system component TssM1 N-terminal" evidence="4">
    <location>
        <begin position="190"/>
        <end position="368"/>
    </location>
</feature>
<dbReference type="InterPro" id="IPR010623">
    <property type="entry name" value="IcmF_C"/>
</dbReference>
<gene>
    <name evidence="5" type="ORF">PchlO6_6110</name>
</gene>
<feature type="domain" description="Type VI secretion system IcmF C-terminal" evidence="2">
    <location>
        <begin position="1024"/>
        <end position="1125"/>
    </location>
</feature>